<dbReference type="EMBL" id="NFDN01000064">
    <property type="protein sequence ID" value="OTY56401.1"/>
    <property type="molecule type" value="Genomic_DNA"/>
</dbReference>
<dbReference type="RefSeq" id="WP_087966757.1">
    <property type="nucleotide sequence ID" value="NZ_NFDN01000064.1"/>
</dbReference>
<dbReference type="Proteomes" id="UP000195129">
    <property type="component" value="Unassembled WGS sequence"/>
</dbReference>
<comment type="caution">
    <text evidence="2">The sequence shown here is derived from an EMBL/GenBank/DDBJ whole genome shotgun (WGS) entry which is preliminary data.</text>
</comment>
<evidence type="ECO:0000313" key="3">
    <source>
        <dbReference type="Proteomes" id="UP000195129"/>
    </source>
</evidence>
<keyword evidence="1" id="KW-1133">Transmembrane helix</keyword>
<keyword evidence="1" id="KW-0472">Membrane</keyword>
<evidence type="ECO:0000256" key="1">
    <source>
        <dbReference type="SAM" id="Phobius"/>
    </source>
</evidence>
<accession>A0A9X6F7B0</accession>
<organism evidence="2 3">
    <name type="scientific">Bacillus thuringiensis serovar yosoo</name>
    <dbReference type="NCBI Taxonomy" id="180848"/>
    <lineage>
        <taxon>Bacteria</taxon>
        <taxon>Bacillati</taxon>
        <taxon>Bacillota</taxon>
        <taxon>Bacilli</taxon>
        <taxon>Bacillales</taxon>
        <taxon>Bacillaceae</taxon>
        <taxon>Bacillus</taxon>
        <taxon>Bacillus cereus group</taxon>
    </lineage>
</organism>
<gene>
    <name evidence="2" type="ORF">BK746_17540</name>
</gene>
<keyword evidence="1" id="KW-0812">Transmembrane</keyword>
<reference evidence="2 3" key="1">
    <citation type="submission" date="2016-10" db="EMBL/GenBank/DDBJ databases">
        <title>Comparative genomics of Bacillus thuringiensis reveals a path to pathogens against multiple invertebrate hosts.</title>
        <authorList>
            <person name="Zheng J."/>
            <person name="Gao Q."/>
            <person name="Liu H."/>
            <person name="Peng D."/>
            <person name="Ruan L."/>
            <person name="Sun M."/>
        </authorList>
    </citation>
    <scope>NUCLEOTIDE SEQUENCE [LARGE SCALE GENOMIC DNA]</scope>
    <source>
        <strain evidence="2">BGSC 4CA1</strain>
    </source>
</reference>
<feature type="transmembrane region" description="Helical" evidence="1">
    <location>
        <begin position="36"/>
        <end position="55"/>
    </location>
</feature>
<evidence type="ECO:0000313" key="2">
    <source>
        <dbReference type="EMBL" id="OTY56401.1"/>
    </source>
</evidence>
<name>A0A9X6F7B0_BACTU</name>
<protein>
    <submittedName>
        <fullName evidence="2">Uncharacterized protein</fullName>
    </submittedName>
</protein>
<dbReference type="AlphaFoldDB" id="A0A9X6F7B0"/>
<sequence length="102" mass="11340">MGILTLIISIFIFSIVTLATIIVLWLKTKQLYVPDIIRLTGAIICLISSGILLMFKDKFETAYNNLTATIGQYTGASLNIIILCLLGFFLLIAIFNAIRIRT</sequence>
<feature type="transmembrane region" description="Helical" evidence="1">
    <location>
        <begin position="6"/>
        <end position="24"/>
    </location>
</feature>
<proteinExistence type="predicted"/>
<feature type="transmembrane region" description="Helical" evidence="1">
    <location>
        <begin position="75"/>
        <end position="98"/>
    </location>
</feature>